<protein>
    <submittedName>
        <fullName evidence="3">Uncharacterized protein</fullName>
    </submittedName>
</protein>
<organism evidence="3 4">
    <name type="scientific">Anisodus acutangulus</name>
    <dbReference type="NCBI Taxonomy" id="402998"/>
    <lineage>
        <taxon>Eukaryota</taxon>
        <taxon>Viridiplantae</taxon>
        <taxon>Streptophyta</taxon>
        <taxon>Embryophyta</taxon>
        <taxon>Tracheophyta</taxon>
        <taxon>Spermatophyta</taxon>
        <taxon>Magnoliopsida</taxon>
        <taxon>eudicotyledons</taxon>
        <taxon>Gunneridae</taxon>
        <taxon>Pentapetalae</taxon>
        <taxon>asterids</taxon>
        <taxon>lamiids</taxon>
        <taxon>Solanales</taxon>
        <taxon>Solanaceae</taxon>
        <taxon>Solanoideae</taxon>
        <taxon>Hyoscyameae</taxon>
        <taxon>Anisodus</taxon>
    </lineage>
</organism>
<keyword evidence="4" id="KW-1185">Reference proteome</keyword>
<dbReference type="PANTHER" id="PTHR36143">
    <property type="entry name" value="OS08G0177500 PROTEIN"/>
    <property type="match status" value="1"/>
</dbReference>
<dbReference type="AlphaFoldDB" id="A0A9Q1L5K0"/>
<evidence type="ECO:0000313" key="4">
    <source>
        <dbReference type="Proteomes" id="UP001152561"/>
    </source>
</evidence>
<name>A0A9Q1L5K0_9SOLA</name>
<feature type="compositionally biased region" description="Polar residues" evidence="2">
    <location>
        <begin position="394"/>
        <end position="419"/>
    </location>
</feature>
<proteinExistence type="predicted"/>
<feature type="compositionally biased region" description="Basic and acidic residues" evidence="2">
    <location>
        <begin position="264"/>
        <end position="294"/>
    </location>
</feature>
<dbReference type="EMBL" id="JAJAGQ010000023">
    <property type="protein sequence ID" value="KAJ8527830.1"/>
    <property type="molecule type" value="Genomic_DNA"/>
</dbReference>
<comment type="caution">
    <text evidence="3">The sequence shown here is derived from an EMBL/GenBank/DDBJ whole genome shotgun (WGS) entry which is preliminary data.</text>
</comment>
<sequence>MQWLRTQKRDLESSIMEMKSTISSLKDEQRIIEVALEEKQDEIKMLREKLTEKNQEDSQVRFLSESFQQKDAETDLPVKIWSVSADDPSNPRINFTTKAAGRKEATGGEAEELHESHERDHDQKNSTENIHKHANESVLKRDEATRLGEESNTGEQESQELRTAQEDVPGNRSTVFQTLDGKRETADSSRAGESFLEENMPQIGKNTEQQSKVIKEILPILKVIARNTQEGQKRSRRIVAESKDDESDGNTEKRSIVSRRNRKFFKEIQESETNERVGDSKQEIQDRKEEKNMDPDSMNESGSQDHRIDITYKTQQFKDMEEKFRNQIRSEQEQKPDMRRQKIQDGCSNLDDAPARKTLPNPTKFAGTGEGIREGRKSDTNEIIEKGQEREANNTESEMCWNSQEVPTKTAASKVNSVSKEARNEKPDETAQSQGETVKNRECENKNRLTIFTILRSMQILLKEISSTHVKNAEMDLEDNNLDAENDKEPEDEDHAKSSAANLEEEGKDMD</sequence>
<reference evidence="4" key="1">
    <citation type="journal article" date="2023" name="Proc. Natl. Acad. Sci. U.S.A.">
        <title>Genomic and structural basis for evolution of tropane alkaloid biosynthesis.</title>
        <authorList>
            <person name="Wanga Y.-J."/>
            <person name="Taina T."/>
            <person name="Yua J.-Y."/>
            <person name="Lia J."/>
            <person name="Xua B."/>
            <person name="Chenc J."/>
            <person name="D'Auriad J.C."/>
            <person name="Huanga J.-P."/>
            <person name="Huanga S.-X."/>
        </authorList>
    </citation>
    <scope>NUCLEOTIDE SEQUENCE [LARGE SCALE GENOMIC DNA]</scope>
    <source>
        <strain evidence="4">cv. KIB-2019</strain>
    </source>
</reference>
<feature type="region of interest" description="Disordered" evidence="2">
    <location>
        <begin position="469"/>
        <end position="511"/>
    </location>
</feature>
<evidence type="ECO:0000256" key="1">
    <source>
        <dbReference type="SAM" id="Coils"/>
    </source>
</evidence>
<feature type="compositionally biased region" description="Basic and acidic residues" evidence="2">
    <location>
        <begin position="420"/>
        <end position="429"/>
    </location>
</feature>
<evidence type="ECO:0000256" key="2">
    <source>
        <dbReference type="SAM" id="MobiDB-lite"/>
    </source>
</evidence>
<dbReference type="PANTHER" id="PTHR36143:SF7">
    <property type="entry name" value="PROTEIN STARMAKER-LIKE"/>
    <property type="match status" value="1"/>
</dbReference>
<feature type="region of interest" description="Disordered" evidence="2">
    <location>
        <begin position="325"/>
        <end position="441"/>
    </location>
</feature>
<feature type="compositionally biased region" description="Basic and acidic residues" evidence="2">
    <location>
        <begin position="371"/>
        <end position="393"/>
    </location>
</feature>
<feature type="compositionally biased region" description="Acidic residues" evidence="2">
    <location>
        <begin position="475"/>
        <end position="493"/>
    </location>
</feature>
<dbReference type="Proteomes" id="UP001152561">
    <property type="component" value="Unassembled WGS sequence"/>
</dbReference>
<evidence type="ECO:0000313" key="3">
    <source>
        <dbReference type="EMBL" id="KAJ8527830.1"/>
    </source>
</evidence>
<gene>
    <name evidence="3" type="ORF">K7X08_015281</name>
</gene>
<feature type="compositionally biased region" description="Basic and acidic residues" evidence="2">
    <location>
        <begin position="325"/>
        <end position="343"/>
    </location>
</feature>
<accession>A0A9Q1L5K0</accession>
<feature type="compositionally biased region" description="Basic and acidic residues" evidence="2">
    <location>
        <begin position="101"/>
        <end position="149"/>
    </location>
</feature>
<feature type="region of interest" description="Disordered" evidence="2">
    <location>
        <begin position="225"/>
        <end position="308"/>
    </location>
</feature>
<feature type="region of interest" description="Disordered" evidence="2">
    <location>
        <begin position="82"/>
        <end position="208"/>
    </location>
</feature>
<feature type="coiled-coil region" evidence="1">
    <location>
        <begin position="8"/>
        <end position="56"/>
    </location>
</feature>
<keyword evidence="1" id="KW-0175">Coiled coil</keyword>
<dbReference type="OrthoDB" id="656845at2759"/>